<keyword evidence="1" id="KW-0472">Membrane</keyword>
<name>A0AAW8L8J3_9ACTO</name>
<dbReference type="Proteomes" id="UP001230065">
    <property type="component" value="Unassembled WGS sequence"/>
</dbReference>
<feature type="transmembrane region" description="Helical" evidence="1">
    <location>
        <begin position="92"/>
        <end position="110"/>
    </location>
</feature>
<keyword evidence="1" id="KW-1133">Transmembrane helix</keyword>
<keyword evidence="1" id="KW-0812">Transmembrane</keyword>
<dbReference type="AlphaFoldDB" id="A0AAW8L8J3"/>
<proteinExistence type="predicted"/>
<sequence>MPVHTDGAGGSLVPYLSSPTLRHAYTRLRAAWSANWGLYTLTTISIVHSILDASLSGLHTNQILGFLASAALLLVPRFPWTAVTVIVPSEAYNIMTSQLTGATVATWFAIGHLMYRRRYLQLFLALLTLVCTNLVAWLMGQEVGPHLQHLTIFTTVCFGIVVVLRRADTS</sequence>
<feature type="transmembrane region" description="Helical" evidence="1">
    <location>
        <begin position="30"/>
        <end position="51"/>
    </location>
</feature>
<dbReference type="RefSeq" id="WP_308680459.1">
    <property type="nucleotide sequence ID" value="NZ_JAMZMF010000020.1"/>
</dbReference>
<feature type="transmembrane region" description="Helical" evidence="1">
    <location>
        <begin position="146"/>
        <end position="164"/>
    </location>
</feature>
<reference evidence="2" key="1">
    <citation type="submission" date="2022-06" db="EMBL/GenBank/DDBJ databases">
        <title>Draft Genome Sequences of Three Actinomyces oris Strains, Isolated from Healthy Human Feces.</title>
        <authorList>
            <person name="Ye Y."/>
            <person name="Liu C."/>
            <person name="Zhao J."/>
            <person name="Xu J."/>
            <person name="Huang H."/>
            <person name="Wang B."/>
            <person name="Wei J."/>
            <person name="Jing X."/>
        </authorList>
    </citation>
    <scope>NUCLEOTIDE SEQUENCE</scope>
    <source>
        <strain evidence="2">CNGBCC1803727</strain>
    </source>
</reference>
<feature type="non-terminal residue" evidence="2">
    <location>
        <position position="170"/>
    </location>
</feature>
<dbReference type="EMBL" id="JAMZMF010000020">
    <property type="protein sequence ID" value="MDR0178683.1"/>
    <property type="molecule type" value="Genomic_DNA"/>
</dbReference>
<evidence type="ECO:0000256" key="1">
    <source>
        <dbReference type="SAM" id="Phobius"/>
    </source>
</evidence>
<evidence type="ECO:0000313" key="2">
    <source>
        <dbReference type="EMBL" id="MDR0178683.1"/>
    </source>
</evidence>
<protein>
    <submittedName>
        <fullName evidence="2">Uncharacterized protein</fullName>
    </submittedName>
</protein>
<evidence type="ECO:0000313" key="3">
    <source>
        <dbReference type="Proteomes" id="UP001230065"/>
    </source>
</evidence>
<feature type="transmembrane region" description="Helical" evidence="1">
    <location>
        <begin position="122"/>
        <end position="140"/>
    </location>
</feature>
<accession>A0AAW8L8J3</accession>
<organism evidence="2 3">
    <name type="scientific">Actinomyces oris</name>
    <dbReference type="NCBI Taxonomy" id="544580"/>
    <lineage>
        <taxon>Bacteria</taxon>
        <taxon>Bacillati</taxon>
        <taxon>Actinomycetota</taxon>
        <taxon>Actinomycetes</taxon>
        <taxon>Actinomycetales</taxon>
        <taxon>Actinomycetaceae</taxon>
        <taxon>Actinomyces</taxon>
    </lineage>
</organism>
<feature type="transmembrane region" description="Helical" evidence="1">
    <location>
        <begin position="63"/>
        <end position="80"/>
    </location>
</feature>
<gene>
    <name evidence="2" type="ORF">RF687_12075</name>
</gene>
<comment type="caution">
    <text evidence="2">The sequence shown here is derived from an EMBL/GenBank/DDBJ whole genome shotgun (WGS) entry which is preliminary data.</text>
</comment>